<dbReference type="EMBL" id="AP012603">
    <property type="protein sequence ID" value="BAM88862.1"/>
    <property type="molecule type" value="Genomic_DNA"/>
</dbReference>
<keyword evidence="1" id="KW-0067">ATP-binding</keyword>
<evidence type="ECO:0000313" key="4">
    <source>
        <dbReference type="Proteomes" id="UP000011841"/>
    </source>
</evidence>
<dbReference type="RefSeq" id="WP_015665984.1">
    <property type="nucleotide sequence ID" value="NC_020453.1"/>
</dbReference>
<dbReference type="OrthoDB" id="5483448at2"/>
<dbReference type="Gene3D" id="3.30.1490.20">
    <property type="entry name" value="ATP-grasp fold, A domain"/>
    <property type="match status" value="1"/>
</dbReference>
<accession>M4Z6P2</accession>
<dbReference type="HOGENOM" id="CLU_034084_2_0_5"/>
<dbReference type="KEGG" id="aol:S58_28610"/>
<keyword evidence="1" id="KW-0547">Nucleotide-binding</keyword>
<reference evidence="3 4" key="1">
    <citation type="journal article" date="2013" name="Appl. Environ. Microbiol.">
        <title>Genome analysis suggests that the soil oligotrophic bacterium Agromonas oligotrophica (Bradyrhizobium oligotrophicum) is a nitrogen-fixing symbiont of Aeschynomene indica.</title>
        <authorList>
            <person name="Okubo T."/>
            <person name="Fukushima S."/>
            <person name="Itakura M."/>
            <person name="Oshima K."/>
            <person name="Longtonglang A."/>
            <person name="Teaumroong N."/>
            <person name="Mitsui H."/>
            <person name="Hattori M."/>
            <person name="Hattori R."/>
            <person name="Hattori T."/>
            <person name="Minamisawa K."/>
        </authorList>
    </citation>
    <scope>NUCLEOTIDE SEQUENCE [LARGE SCALE GENOMIC DNA]</scope>
    <source>
        <strain evidence="3 4">S58</strain>
    </source>
</reference>
<dbReference type="Gene3D" id="3.30.470.20">
    <property type="entry name" value="ATP-grasp fold, B domain"/>
    <property type="match status" value="1"/>
</dbReference>
<name>M4Z6P2_9BRAD</name>
<evidence type="ECO:0000256" key="1">
    <source>
        <dbReference type="PROSITE-ProRule" id="PRU00409"/>
    </source>
</evidence>
<dbReference type="SUPFAM" id="SSF56059">
    <property type="entry name" value="Glutathione synthetase ATP-binding domain-like"/>
    <property type="match status" value="1"/>
</dbReference>
<evidence type="ECO:0000313" key="3">
    <source>
        <dbReference type="EMBL" id="BAM88862.1"/>
    </source>
</evidence>
<dbReference type="InterPro" id="IPR011761">
    <property type="entry name" value="ATP-grasp"/>
</dbReference>
<dbReference type="GO" id="GO:0046872">
    <property type="term" value="F:metal ion binding"/>
    <property type="evidence" value="ECO:0007669"/>
    <property type="project" value="InterPro"/>
</dbReference>
<proteinExistence type="predicted"/>
<dbReference type="GeneID" id="301816737"/>
<dbReference type="AlphaFoldDB" id="M4Z6P2"/>
<sequence>MSEGLSVILATAGAGGTIAAVRSLGARGFDVNVVSSERLGAAAWSRYAKRTFSAPPESDSPRFLERLLAIGRSNPGHILLPTSDETAWIYAENAAMLQPHFRLYHPPLSSLRRILDKKLFSDAAISAGLAVLPSWDPTSLEELAALAPNLPFPILIKPRTHVHRVRNDKGVVVSSPEELIRQYRSFLDREQERVTDTPLLPDAKRPLLQQFVRVRSEGVLSITGFIDRSTELFVTRAARKVFQRSQPVGVGVCFESQPSPEHLPDLIRHLCRELGYFGLFEAEFVWFDGHWAIIDFNPRMFSQVGMDISRGMPLPLLACLDAIGDSASLCLEVAKAQTQDDRQAVFRDRFTLRAILVAQVLTARISNQEFRKWYGWMKQHAGHAVDFAADRDDLLPGIVHAFSEVYLGLRSLPRFMRAKPRAALPTRRVFNESM</sequence>
<gene>
    <name evidence="3" type="ORF">S58_28610</name>
</gene>
<protein>
    <recommendedName>
        <fullName evidence="2">ATP-grasp domain-containing protein</fullName>
    </recommendedName>
</protein>
<dbReference type="PATRIC" id="fig|1245469.3.peg.2928"/>
<evidence type="ECO:0000259" key="2">
    <source>
        <dbReference type="PROSITE" id="PS50975"/>
    </source>
</evidence>
<keyword evidence="4" id="KW-1185">Reference proteome</keyword>
<dbReference type="STRING" id="1245469.S58_28610"/>
<organism evidence="3 4">
    <name type="scientific">Bradyrhizobium oligotrophicum S58</name>
    <dbReference type="NCBI Taxonomy" id="1245469"/>
    <lineage>
        <taxon>Bacteria</taxon>
        <taxon>Pseudomonadati</taxon>
        <taxon>Pseudomonadota</taxon>
        <taxon>Alphaproteobacteria</taxon>
        <taxon>Hyphomicrobiales</taxon>
        <taxon>Nitrobacteraceae</taxon>
        <taxon>Bradyrhizobium</taxon>
    </lineage>
</organism>
<dbReference type="eggNOG" id="COG3919">
    <property type="taxonomic scope" value="Bacteria"/>
</dbReference>
<dbReference type="PROSITE" id="PS50975">
    <property type="entry name" value="ATP_GRASP"/>
    <property type="match status" value="1"/>
</dbReference>
<dbReference type="InterPro" id="IPR013815">
    <property type="entry name" value="ATP_grasp_subdomain_1"/>
</dbReference>
<feature type="domain" description="ATP-grasp" evidence="2">
    <location>
        <begin position="121"/>
        <end position="325"/>
    </location>
</feature>
<dbReference type="Proteomes" id="UP000011841">
    <property type="component" value="Chromosome"/>
</dbReference>
<dbReference type="GO" id="GO:0005524">
    <property type="term" value="F:ATP binding"/>
    <property type="evidence" value="ECO:0007669"/>
    <property type="project" value="UniProtKB-UniRule"/>
</dbReference>